<gene>
    <name evidence="1" type="ORF">QN060_12120</name>
</gene>
<evidence type="ECO:0000313" key="2">
    <source>
        <dbReference type="Proteomes" id="UP001228059"/>
    </source>
</evidence>
<proteinExistence type="predicted"/>
<evidence type="ECO:0000313" key="1">
    <source>
        <dbReference type="EMBL" id="WIX05056.1"/>
    </source>
</evidence>
<dbReference type="Proteomes" id="UP001228059">
    <property type="component" value="Chromosome"/>
</dbReference>
<sequence>MITGSRETDVDGLPVARVGDRATCRKHKGVFAIVDGDSSIIIEGQPVALDGAYLACGCIVSTQRQSRNYVDLGFKADSQSIATLAAESPGIAMPLDKPPVCLECLLSGAGEGAPLLSRR</sequence>
<dbReference type="AlphaFoldDB" id="A0AAJ6KGT7"/>
<reference evidence="1 2" key="1">
    <citation type="submission" date="2023-05" db="EMBL/GenBank/DDBJ databases">
        <title>Complete Genome Resource of Xanthomonas oryzae pv. leersiae Strain YNJC Isolated From Plateau Japonica Rice in Southwest China.</title>
        <authorList>
            <person name="Aa X."/>
            <person name="Mei L."/>
            <person name="Liu P."/>
            <person name="Yang Y."/>
            <person name="Tang C."/>
            <person name="Zhang F."/>
            <person name="Dong C."/>
            <person name="Wang B."/>
            <person name="Chen X."/>
            <person name="Dai L."/>
        </authorList>
    </citation>
    <scope>NUCLEOTIDE SEQUENCE [LARGE SCALE GENOMIC DNA]</scope>
    <source>
        <strain evidence="1 2">YNJC</strain>
    </source>
</reference>
<dbReference type="Pfam" id="PF05488">
    <property type="entry name" value="PAAR_motif"/>
    <property type="match status" value="1"/>
</dbReference>
<protein>
    <submittedName>
        <fullName evidence="1">PAAR domain-containing protein</fullName>
    </submittedName>
</protein>
<name>A0AAJ6KGT7_9XANT</name>
<dbReference type="RefSeq" id="WP_233488022.1">
    <property type="nucleotide sequence ID" value="NZ_CP127225.1"/>
</dbReference>
<dbReference type="EMBL" id="CP127225">
    <property type="protein sequence ID" value="WIX05056.1"/>
    <property type="molecule type" value="Genomic_DNA"/>
</dbReference>
<dbReference type="InterPro" id="IPR008727">
    <property type="entry name" value="PAAR_motif"/>
</dbReference>
<accession>A0AAJ6KGT7</accession>
<dbReference type="CDD" id="cd14744">
    <property type="entry name" value="PAAR_CT_2"/>
    <property type="match status" value="1"/>
</dbReference>
<dbReference type="Gene3D" id="2.60.200.60">
    <property type="match status" value="1"/>
</dbReference>
<organism evidence="1 2">
    <name type="scientific">Xanthomonas oryzae pv. leersiae</name>
    <dbReference type="NCBI Taxonomy" id="3112258"/>
    <lineage>
        <taxon>Bacteria</taxon>
        <taxon>Pseudomonadati</taxon>
        <taxon>Pseudomonadota</taxon>
        <taxon>Gammaproteobacteria</taxon>
        <taxon>Lysobacterales</taxon>
        <taxon>Lysobacteraceae</taxon>
        <taxon>Xanthomonas</taxon>
    </lineage>
</organism>